<evidence type="ECO:0000313" key="1">
    <source>
        <dbReference type="EMBL" id="KAH6692740.1"/>
    </source>
</evidence>
<dbReference type="OrthoDB" id="2142213at2759"/>
<dbReference type="AlphaFoldDB" id="A0A9P8VIN2"/>
<comment type="caution">
    <text evidence="1">The sequence shown here is derived from an EMBL/GenBank/DDBJ whole genome shotgun (WGS) entry which is preliminary data.</text>
</comment>
<proteinExistence type="predicted"/>
<organism evidence="1 2">
    <name type="scientific">Plectosphaerella plurivora</name>
    <dbReference type="NCBI Taxonomy" id="936078"/>
    <lineage>
        <taxon>Eukaryota</taxon>
        <taxon>Fungi</taxon>
        <taxon>Dikarya</taxon>
        <taxon>Ascomycota</taxon>
        <taxon>Pezizomycotina</taxon>
        <taxon>Sordariomycetes</taxon>
        <taxon>Hypocreomycetidae</taxon>
        <taxon>Glomerellales</taxon>
        <taxon>Plectosphaerellaceae</taxon>
        <taxon>Plectosphaerella</taxon>
    </lineage>
</organism>
<dbReference type="EMBL" id="JAGSXJ010000004">
    <property type="protein sequence ID" value="KAH6692740.1"/>
    <property type="molecule type" value="Genomic_DNA"/>
</dbReference>
<protein>
    <submittedName>
        <fullName evidence="1">Uncharacterized protein</fullName>
    </submittedName>
</protein>
<keyword evidence="2" id="KW-1185">Reference proteome</keyword>
<reference evidence="1" key="1">
    <citation type="journal article" date="2021" name="Nat. Commun.">
        <title>Genetic determinants of endophytism in the Arabidopsis root mycobiome.</title>
        <authorList>
            <person name="Mesny F."/>
            <person name="Miyauchi S."/>
            <person name="Thiergart T."/>
            <person name="Pickel B."/>
            <person name="Atanasova L."/>
            <person name="Karlsson M."/>
            <person name="Huettel B."/>
            <person name="Barry K.W."/>
            <person name="Haridas S."/>
            <person name="Chen C."/>
            <person name="Bauer D."/>
            <person name="Andreopoulos W."/>
            <person name="Pangilinan J."/>
            <person name="LaButti K."/>
            <person name="Riley R."/>
            <person name="Lipzen A."/>
            <person name="Clum A."/>
            <person name="Drula E."/>
            <person name="Henrissat B."/>
            <person name="Kohler A."/>
            <person name="Grigoriev I.V."/>
            <person name="Martin F.M."/>
            <person name="Hacquard S."/>
        </authorList>
    </citation>
    <scope>NUCLEOTIDE SEQUENCE</scope>
    <source>
        <strain evidence="1">MPI-SDFR-AT-0117</strain>
    </source>
</reference>
<dbReference type="SUPFAM" id="SSF55486">
    <property type="entry name" value="Metalloproteases ('zincins'), catalytic domain"/>
    <property type="match status" value="1"/>
</dbReference>
<gene>
    <name evidence="1" type="ORF">F5X68DRAFT_129668</name>
</gene>
<name>A0A9P8VIN2_9PEZI</name>
<evidence type="ECO:0000313" key="2">
    <source>
        <dbReference type="Proteomes" id="UP000770015"/>
    </source>
</evidence>
<dbReference type="Proteomes" id="UP000770015">
    <property type="component" value="Unassembled WGS sequence"/>
</dbReference>
<sequence>MAQLEHPNQLPALSPPWEENQRLIPGLLAGLPTMPNHWVEDWNSIHILDWCKERTVDMGLNPNDVETWNVHYDDCIEPWIMCRHKDSLVSKGMMIDLWSRIPLAMREVVRHFGVWPAGGDSAYSFDDNIVFLGPTVYRLPVIIHEVAHSVDGYLLQHIDSSRPFSYGNTWRTIVGRDSAIVTEYGRTSWPENFAESMVIAVANHNFPGGIGSMHPNPGPVRNAYTGLHDLIPEVIGSRAKTQCTMRHLNGNAVLKNNNLRTSIPLPDTGFLSDIEVIESIGDAGNATQVPEKF</sequence>
<accession>A0A9P8VIN2</accession>